<reference evidence="3" key="1">
    <citation type="submission" date="2016-10" db="EMBL/GenBank/DDBJ databases">
        <authorList>
            <person name="Benchimol M."/>
            <person name="Almeida L.G."/>
            <person name="Vasconcelos A.T."/>
            <person name="Perreira-Neves A."/>
            <person name="Rosa I.A."/>
            <person name="Tasca T."/>
            <person name="Bogo M.R."/>
            <person name="de Souza W."/>
        </authorList>
    </citation>
    <scope>NUCLEOTIDE SEQUENCE [LARGE SCALE GENOMIC DNA]</scope>
    <source>
        <strain evidence="3">K</strain>
    </source>
</reference>
<organism evidence="3 4">
    <name type="scientific">Tritrichomonas foetus</name>
    <dbReference type="NCBI Taxonomy" id="1144522"/>
    <lineage>
        <taxon>Eukaryota</taxon>
        <taxon>Metamonada</taxon>
        <taxon>Parabasalia</taxon>
        <taxon>Tritrichomonadida</taxon>
        <taxon>Tritrichomonadidae</taxon>
        <taxon>Tritrichomonas</taxon>
    </lineage>
</organism>
<keyword evidence="4" id="KW-1185">Reference proteome</keyword>
<dbReference type="RefSeq" id="XP_068369619.1">
    <property type="nucleotide sequence ID" value="XM_068490893.1"/>
</dbReference>
<sequence length="531" mass="63064">MSNGVDSILAFLDSAERSESRRRIPTAAELRKKSKQKETNLKKEIQKVKDNINELNNLKTDSSKQREEHRFNLMKIQAQMDRVISEKETLSKKLEDLNFELSEFSRTESHRNHPEVIQSEIDERVKQAISESLIKLKSQLSAKIRKITEEEAYKAQIEFGPHIKSLKMQHNSEVSDMKSKYCKKIEKIKNDERERLNEELSSIRQNFYDQTESQILIIEKQNEKNVNSLQNKNERERKRYEKDIENIFRTAESEVNEIKARYQKMYERERLKNERLIEEAKNDVILAKKRGEAQISHFENVAQKKDDFFNKLNEIEFDLQFDESNKIFTKNKKKEFQEDLNEFRETMENQANKEIELINDQIERKSKNLMNEIDFLNREIERNANLKEKEANFRIRQEKRTLGTKKELSTLTENISMLKDQLFDLNSEVITSKSQLQTENSRTDSKLKHFEKCSQIKEEINNLKSELEKEKEFHKIEIENLNNVQKTMIAKTSERVKSIIEGKDRQISQLNEQLIKEKEKIDSLAAALHLK</sequence>
<protein>
    <submittedName>
        <fullName evidence="3">Uncharacterized protein</fullName>
    </submittedName>
</protein>
<accession>A0A1J4KYZ9</accession>
<evidence type="ECO:0000313" key="4">
    <source>
        <dbReference type="Proteomes" id="UP000179807"/>
    </source>
</evidence>
<keyword evidence="1" id="KW-0175">Coiled coil</keyword>
<feature type="region of interest" description="Disordered" evidence="2">
    <location>
        <begin position="17"/>
        <end position="44"/>
    </location>
</feature>
<proteinExistence type="predicted"/>
<comment type="caution">
    <text evidence="3">The sequence shown here is derived from an EMBL/GenBank/DDBJ whole genome shotgun (WGS) entry which is preliminary data.</text>
</comment>
<dbReference type="OrthoDB" id="10658641at2759"/>
<feature type="coiled-coil region" evidence="1">
    <location>
        <begin position="333"/>
        <end position="527"/>
    </location>
</feature>
<dbReference type="AlphaFoldDB" id="A0A1J4KYZ9"/>
<gene>
    <name evidence="3" type="ORF">TRFO_02764</name>
</gene>
<dbReference type="EMBL" id="MLAK01000111">
    <property type="protein sequence ID" value="OHT16483.1"/>
    <property type="molecule type" value="Genomic_DNA"/>
</dbReference>
<dbReference type="Proteomes" id="UP000179807">
    <property type="component" value="Unassembled WGS sequence"/>
</dbReference>
<dbReference type="VEuPathDB" id="TrichDB:TRFO_02764"/>
<evidence type="ECO:0000256" key="2">
    <source>
        <dbReference type="SAM" id="MobiDB-lite"/>
    </source>
</evidence>
<name>A0A1J4KYZ9_9EUKA</name>
<feature type="coiled-coil region" evidence="1">
    <location>
        <begin position="186"/>
        <end position="283"/>
    </location>
</feature>
<dbReference type="GeneID" id="94825597"/>
<evidence type="ECO:0000256" key="1">
    <source>
        <dbReference type="SAM" id="Coils"/>
    </source>
</evidence>
<evidence type="ECO:0000313" key="3">
    <source>
        <dbReference type="EMBL" id="OHT16483.1"/>
    </source>
</evidence>